<dbReference type="RefSeq" id="WP_014984436.1">
    <property type="nucleotide sequence ID" value="NC_018681.1"/>
</dbReference>
<evidence type="ECO:0000313" key="2">
    <source>
        <dbReference type="EMBL" id="AFU01581.1"/>
    </source>
</evidence>
<dbReference type="KEGG" id="nbr:O3I_018110"/>
<sequence>MNVTPPQRHWLTIVVLAAAAVVLAAIALVVAVTRGADESAPAGALPTATPSGSTSPATGTAAPSKSPEPAAFAYQPLFPFAGTGEADAWVRQARPGGHQPWHDDPGTVALMFTQQHLGYTSLDKVTSSLIQGEQAWIGVGFENPNGAPATAAVLHLVRIGTAPNGPCEVVGTEDTTLALTTPAYAASVGSPVQVGGRITGVDESLQVQVRGGNGPQPAGSAAPVPAGGTNTPWTVSVPFTAICPATLTVAVATGGHVAEIERFAVTGVKC</sequence>
<dbReference type="AlphaFoldDB" id="K0F1N8"/>
<gene>
    <name evidence="2" type="ORF">O3I_018110</name>
</gene>
<reference evidence="2 3" key="1">
    <citation type="journal article" date="2012" name="J. Bacteriol.">
        <title>Complete genome sequence of Nocardia brasiliensis HUJEG-1.</title>
        <authorList>
            <person name="Vera-Cabrera L."/>
            <person name="Ortiz-Lopez R."/>
            <person name="Elizondo-Gonzalez R."/>
            <person name="Perez-Maya A.A."/>
            <person name="Ocampo-Candiani J."/>
        </authorList>
    </citation>
    <scope>NUCLEOTIDE SEQUENCE [LARGE SCALE GENOMIC DNA]</scope>
    <source>
        <strain evidence="3">ATCC 700358</strain>
    </source>
</reference>
<evidence type="ECO:0000256" key="1">
    <source>
        <dbReference type="SAM" id="MobiDB-lite"/>
    </source>
</evidence>
<feature type="compositionally biased region" description="Low complexity" evidence="1">
    <location>
        <begin position="44"/>
        <end position="67"/>
    </location>
</feature>
<dbReference type="eggNOG" id="ENOG5031EE2">
    <property type="taxonomic scope" value="Bacteria"/>
</dbReference>
<dbReference type="EMBL" id="CP003876">
    <property type="protein sequence ID" value="AFU01581.1"/>
    <property type="molecule type" value="Genomic_DNA"/>
</dbReference>
<dbReference type="Proteomes" id="UP000006304">
    <property type="component" value="Chromosome"/>
</dbReference>
<evidence type="ECO:0000313" key="3">
    <source>
        <dbReference type="Proteomes" id="UP000006304"/>
    </source>
</evidence>
<dbReference type="HOGENOM" id="CLU_054926_0_0_11"/>
<name>K0F1N8_NOCB7</name>
<proteinExistence type="predicted"/>
<organism evidence="2 3">
    <name type="scientific">Nocardia brasiliensis (strain ATCC 700358 / HUJEG-1)</name>
    <dbReference type="NCBI Taxonomy" id="1133849"/>
    <lineage>
        <taxon>Bacteria</taxon>
        <taxon>Bacillati</taxon>
        <taxon>Actinomycetota</taxon>
        <taxon>Actinomycetes</taxon>
        <taxon>Mycobacteriales</taxon>
        <taxon>Nocardiaceae</taxon>
        <taxon>Nocardia</taxon>
    </lineage>
</organism>
<accession>K0F1N8</accession>
<dbReference type="STRING" id="1133849.O3I_018110"/>
<keyword evidence="3" id="KW-1185">Reference proteome</keyword>
<feature type="region of interest" description="Disordered" evidence="1">
    <location>
        <begin position="39"/>
        <end position="68"/>
    </location>
</feature>
<protein>
    <submittedName>
        <fullName evidence="2">Uncharacterized protein</fullName>
    </submittedName>
</protein>